<evidence type="ECO:0000256" key="1">
    <source>
        <dbReference type="ARBA" id="ARBA00004429"/>
    </source>
</evidence>
<comment type="subcellular location">
    <subcellularLocation>
        <location evidence="1">Cell inner membrane</location>
        <topology evidence="1">Multi-pass membrane protein</topology>
    </subcellularLocation>
</comment>
<evidence type="ECO:0000259" key="10">
    <source>
        <dbReference type="PROSITE" id="PS50928"/>
    </source>
</evidence>
<dbReference type="SUPFAM" id="SSF161098">
    <property type="entry name" value="MetI-like"/>
    <property type="match status" value="1"/>
</dbReference>
<evidence type="ECO:0000256" key="3">
    <source>
        <dbReference type="ARBA" id="ARBA00022475"/>
    </source>
</evidence>
<evidence type="ECO:0000256" key="7">
    <source>
        <dbReference type="ARBA" id="ARBA00023136"/>
    </source>
</evidence>
<dbReference type="PANTHER" id="PTHR43357:SF4">
    <property type="entry name" value="INNER MEMBRANE ABC TRANSPORTER PERMEASE PROTEIN YDCV"/>
    <property type="match status" value="1"/>
</dbReference>
<feature type="transmembrane region" description="Helical" evidence="9">
    <location>
        <begin position="143"/>
        <end position="162"/>
    </location>
</feature>
<feature type="domain" description="ABC transmembrane type-1" evidence="10">
    <location>
        <begin position="139"/>
        <end position="326"/>
    </location>
</feature>
<comment type="caution">
    <text evidence="11">The sequence shown here is derived from an EMBL/GenBank/DDBJ whole genome shotgun (WGS) entry which is preliminary data.</text>
</comment>
<dbReference type="CDD" id="cd06261">
    <property type="entry name" value="TM_PBP2"/>
    <property type="match status" value="1"/>
</dbReference>
<feature type="compositionally biased region" description="Acidic residues" evidence="8">
    <location>
        <begin position="8"/>
        <end position="25"/>
    </location>
</feature>
<dbReference type="Proteomes" id="UP000011626">
    <property type="component" value="Unassembled WGS sequence"/>
</dbReference>
<evidence type="ECO:0000256" key="5">
    <source>
        <dbReference type="ARBA" id="ARBA00022692"/>
    </source>
</evidence>
<feature type="transmembrane region" description="Helical" evidence="9">
    <location>
        <begin position="304"/>
        <end position="328"/>
    </location>
</feature>
<dbReference type="STRING" id="797114.C475_03469"/>
<accession>M0D4Y8</accession>
<feature type="transmembrane region" description="Helical" evidence="9">
    <location>
        <begin position="262"/>
        <end position="284"/>
    </location>
</feature>
<gene>
    <name evidence="11" type="ORF">C475_03469</name>
</gene>
<evidence type="ECO:0000313" key="11">
    <source>
        <dbReference type="EMBL" id="ELZ29244.1"/>
    </source>
</evidence>
<keyword evidence="5 9" id="KW-0812">Transmembrane</keyword>
<evidence type="ECO:0000256" key="4">
    <source>
        <dbReference type="ARBA" id="ARBA00022519"/>
    </source>
</evidence>
<keyword evidence="12" id="KW-1185">Reference proteome</keyword>
<protein>
    <submittedName>
        <fullName evidence="11">ABC-type spermidine/putrescine transport system, permease component II</fullName>
    </submittedName>
</protein>
<dbReference type="GO" id="GO:0055085">
    <property type="term" value="P:transmembrane transport"/>
    <property type="evidence" value="ECO:0007669"/>
    <property type="project" value="InterPro"/>
</dbReference>
<dbReference type="InterPro" id="IPR000515">
    <property type="entry name" value="MetI-like"/>
</dbReference>
<dbReference type="GO" id="GO:0005886">
    <property type="term" value="C:plasma membrane"/>
    <property type="evidence" value="ECO:0007669"/>
    <property type="project" value="UniProtKB-SubCell"/>
</dbReference>
<proteinExistence type="predicted"/>
<evidence type="ECO:0000256" key="9">
    <source>
        <dbReference type="SAM" id="Phobius"/>
    </source>
</evidence>
<dbReference type="AlphaFoldDB" id="M0D4Y8"/>
<feature type="transmembrane region" description="Helical" evidence="9">
    <location>
        <begin position="58"/>
        <end position="84"/>
    </location>
</feature>
<keyword evidence="3" id="KW-1003">Cell membrane</keyword>
<feature type="region of interest" description="Disordered" evidence="8">
    <location>
        <begin position="1"/>
        <end position="41"/>
    </location>
</feature>
<dbReference type="Gene3D" id="1.10.3720.10">
    <property type="entry name" value="MetI-like"/>
    <property type="match status" value="1"/>
</dbReference>
<dbReference type="PANTHER" id="PTHR43357">
    <property type="entry name" value="INNER MEMBRANE ABC TRANSPORTER PERMEASE PROTEIN YDCV"/>
    <property type="match status" value="1"/>
</dbReference>
<keyword evidence="6 9" id="KW-1133">Transmembrane helix</keyword>
<dbReference type="eggNOG" id="arCOG00163">
    <property type="taxonomic scope" value="Archaea"/>
</dbReference>
<dbReference type="EMBL" id="AOIU01000008">
    <property type="protein sequence ID" value="ELZ29244.1"/>
    <property type="molecule type" value="Genomic_DNA"/>
</dbReference>
<evidence type="ECO:0000313" key="12">
    <source>
        <dbReference type="Proteomes" id="UP000011626"/>
    </source>
</evidence>
<dbReference type="PROSITE" id="PS50928">
    <property type="entry name" value="ABC_TM1"/>
    <property type="match status" value="1"/>
</dbReference>
<name>M0D4Y8_9EURY</name>
<keyword evidence="2" id="KW-0813">Transport</keyword>
<sequence>MSDRDPDAVEGDDVVGGDEATSDEATDPRRTDGGAVAAGQITERSWRRSPSAVLGRPLVTAVFALTFAFLVFPVVVTFVASFAAEWTGALPSGFVTFTHWEQVLGLRTTEGAADYSLRLGAVLRTLTENPLAAPGQSPLFRSMWLALGGVLINLVVGVPIAYAVARYEFPGRDLLNALAVLPLAPGIVLGVAFLRAYPQLSGTDFGLIVGYSLLKAPFMVMAVQSSFESMPLRQLEESARSLGASWPRTFLSVIVPNARRGIVSGAIICWALAAAEFNFSYVVFSRGARPLALFLKANISNSTFLTTSAAVSVFFVLIAAVTAALQLLGNRGFSTR</sequence>
<dbReference type="InterPro" id="IPR035906">
    <property type="entry name" value="MetI-like_sf"/>
</dbReference>
<keyword evidence="7 9" id="KW-0472">Membrane</keyword>
<keyword evidence="4" id="KW-0997">Cell inner membrane</keyword>
<evidence type="ECO:0000256" key="8">
    <source>
        <dbReference type="SAM" id="MobiDB-lite"/>
    </source>
</evidence>
<organism evidence="11 12">
    <name type="scientific">Halosimplex carlsbadense 2-9-1</name>
    <dbReference type="NCBI Taxonomy" id="797114"/>
    <lineage>
        <taxon>Archaea</taxon>
        <taxon>Methanobacteriati</taxon>
        <taxon>Methanobacteriota</taxon>
        <taxon>Stenosarchaea group</taxon>
        <taxon>Halobacteria</taxon>
        <taxon>Halobacteriales</taxon>
        <taxon>Haloarculaceae</taxon>
        <taxon>Halosimplex</taxon>
    </lineage>
</organism>
<dbReference type="PATRIC" id="fig|797114.5.peg.703"/>
<evidence type="ECO:0000256" key="2">
    <source>
        <dbReference type="ARBA" id="ARBA00022448"/>
    </source>
</evidence>
<feature type="transmembrane region" description="Helical" evidence="9">
    <location>
        <begin position="174"/>
        <end position="193"/>
    </location>
</feature>
<reference evidence="11 12" key="1">
    <citation type="journal article" date="2014" name="PLoS Genet.">
        <title>Phylogenetically driven sequencing of extremely halophilic archaea reveals strategies for static and dynamic osmo-response.</title>
        <authorList>
            <person name="Becker E.A."/>
            <person name="Seitzer P.M."/>
            <person name="Tritt A."/>
            <person name="Larsen D."/>
            <person name="Krusor M."/>
            <person name="Yao A.I."/>
            <person name="Wu D."/>
            <person name="Madern D."/>
            <person name="Eisen J.A."/>
            <person name="Darling A.E."/>
            <person name="Facciotti M.T."/>
        </authorList>
    </citation>
    <scope>NUCLEOTIDE SEQUENCE [LARGE SCALE GENOMIC DNA]</scope>
    <source>
        <strain evidence="11 12">2-9-1</strain>
    </source>
</reference>
<evidence type="ECO:0000256" key="6">
    <source>
        <dbReference type="ARBA" id="ARBA00022989"/>
    </source>
</evidence>